<keyword evidence="9" id="KW-1185">Reference proteome</keyword>
<comment type="subcellular location">
    <subcellularLocation>
        <location evidence="1">Membrane</location>
        <topology evidence="1">Single-pass membrane protein</topology>
    </subcellularLocation>
</comment>
<feature type="region of interest" description="Disordered" evidence="5">
    <location>
        <begin position="395"/>
        <end position="415"/>
    </location>
</feature>
<dbReference type="PANTHER" id="PTHR15549">
    <property type="entry name" value="PAIRED IMMUNOGLOBULIN-LIKE TYPE 2 RECEPTOR"/>
    <property type="match status" value="1"/>
</dbReference>
<feature type="compositionally biased region" description="Low complexity" evidence="5">
    <location>
        <begin position="113"/>
        <end position="146"/>
    </location>
</feature>
<sequence length="415" mass="41788">MGRPLRRPRLLLLLVCIVVAISGRVEGVDARDAVLLRRQTLVDPFPTVASSDTATSTSTTTSSTSTTSTSTTSTSSTTSTTSTSSTSSTTSSTSTTSTSTTAAQPTSNTADSTTVVTGNTSTATVTLPPGGTSSSTSTSATSTPTSDQDNSDDSSGVGTGTIVGLSVAGGIAVLGVVGFLVWKFTRKRGVDFDDEPIKWPELNSHSDNVNYALPANRAAGSTVGGESNVDSVSEVDLPRQPGVGYNPGQGQYGQTAGASDSTAELFAPGSDPYAIPPLPHNNPNAPYRDDPYASQGPGYYDPYRGPVPQAFNDAASMDSHPGMHNAQGYYTGGESIPMSNLAPGGGAGVPGGRRSPNPQMAYDMGRGGSPALGMGGRQSPGPGVAYGGRMSPGPGVALGAGRRSPGPDAAYGGGM</sequence>
<dbReference type="GO" id="GO:0071944">
    <property type="term" value="C:cell periphery"/>
    <property type="evidence" value="ECO:0007669"/>
    <property type="project" value="UniProtKB-ARBA"/>
</dbReference>
<feature type="compositionally biased region" description="Polar residues" evidence="5">
    <location>
        <begin position="252"/>
        <end position="262"/>
    </location>
</feature>
<dbReference type="Pfam" id="PF03302">
    <property type="entry name" value="VSP"/>
    <property type="match status" value="1"/>
</dbReference>
<evidence type="ECO:0000256" key="6">
    <source>
        <dbReference type="SAM" id="Phobius"/>
    </source>
</evidence>
<feature type="region of interest" description="Disordered" evidence="5">
    <location>
        <begin position="46"/>
        <end position="155"/>
    </location>
</feature>
<feature type="signal peptide" evidence="7">
    <location>
        <begin position="1"/>
        <end position="27"/>
    </location>
</feature>
<keyword evidence="3 6" id="KW-1133">Transmembrane helix</keyword>
<proteinExistence type="predicted"/>
<evidence type="ECO:0000256" key="2">
    <source>
        <dbReference type="ARBA" id="ARBA00022692"/>
    </source>
</evidence>
<dbReference type="Proteomes" id="UP000053477">
    <property type="component" value="Unassembled WGS sequence"/>
</dbReference>
<feature type="compositionally biased region" description="Polar residues" evidence="5">
    <location>
        <begin position="102"/>
        <end position="112"/>
    </location>
</feature>
<dbReference type="InterPro" id="IPR051694">
    <property type="entry name" value="Immunoregulatory_rcpt-like"/>
</dbReference>
<keyword evidence="4 6" id="KW-0472">Membrane</keyword>
<evidence type="ECO:0000256" key="5">
    <source>
        <dbReference type="SAM" id="MobiDB-lite"/>
    </source>
</evidence>
<evidence type="ECO:0000256" key="1">
    <source>
        <dbReference type="ARBA" id="ARBA00004167"/>
    </source>
</evidence>
<evidence type="ECO:0000256" key="7">
    <source>
        <dbReference type="SAM" id="SignalP"/>
    </source>
</evidence>
<evidence type="ECO:0000256" key="4">
    <source>
        <dbReference type="ARBA" id="ARBA00023136"/>
    </source>
</evidence>
<evidence type="ECO:0000313" key="9">
    <source>
        <dbReference type="Proteomes" id="UP000053477"/>
    </source>
</evidence>
<dbReference type="AlphaFoldDB" id="A0A0H2S731"/>
<dbReference type="GO" id="GO:0016020">
    <property type="term" value="C:membrane"/>
    <property type="evidence" value="ECO:0007669"/>
    <property type="project" value="UniProtKB-SubCell"/>
</dbReference>
<feature type="compositionally biased region" description="Low complexity" evidence="5">
    <location>
        <begin position="55"/>
        <end position="101"/>
    </location>
</feature>
<reference evidence="8 9" key="1">
    <citation type="submission" date="2015-04" db="EMBL/GenBank/DDBJ databases">
        <title>Complete genome sequence of Schizopora paradoxa KUC8140, a cosmopolitan wood degrader in East Asia.</title>
        <authorList>
            <consortium name="DOE Joint Genome Institute"/>
            <person name="Min B."/>
            <person name="Park H."/>
            <person name="Jang Y."/>
            <person name="Kim J.-J."/>
            <person name="Kim K.H."/>
            <person name="Pangilinan J."/>
            <person name="Lipzen A."/>
            <person name="Riley R."/>
            <person name="Grigoriev I.V."/>
            <person name="Spatafora J.W."/>
            <person name="Choi I.-G."/>
        </authorList>
    </citation>
    <scope>NUCLEOTIDE SEQUENCE [LARGE SCALE GENOMIC DNA]</scope>
    <source>
        <strain evidence="8 9">KUC8140</strain>
    </source>
</reference>
<dbReference type="EMBL" id="KQ085905">
    <property type="protein sequence ID" value="KLO17433.1"/>
    <property type="molecule type" value="Genomic_DNA"/>
</dbReference>
<name>A0A0H2S731_9AGAM</name>
<evidence type="ECO:0000256" key="3">
    <source>
        <dbReference type="ARBA" id="ARBA00022989"/>
    </source>
</evidence>
<accession>A0A0H2S731</accession>
<protein>
    <recommendedName>
        <fullName evidence="10">Mid2 domain-containing protein</fullName>
    </recommendedName>
</protein>
<feature type="region of interest" description="Disordered" evidence="5">
    <location>
        <begin position="220"/>
        <end position="263"/>
    </location>
</feature>
<dbReference type="InterPro" id="IPR005127">
    <property type="entry name" value="Giardia_VSP"/>
</dbReference>
<keyword evidence="7" id="KW-0732">Signal</keyword>
<dbReference type="OrthoDB" id="2576541at2759"/>
<dbReference type="InParanoid" id="A0A0H2S731"/>
<evidence type="ECO:0000313" key="8">
    <source>
        <dbReference type="EMBL" id="KLO17433.1"/>
    </source>
</evidence>
<evidence type="ECO:0008006" key="10">
    <source>
        <dbReference type="Google" id="ProtNLM"/>
    </source>
</evidence>
<keyword evidence="2 6" id="KW-0812">Transmembrane</keyword>
<organism evidence="8 9">
    <name type="scientific">Schizopora paradoxa</name>
    <dbReference type="NCBI Taxonomy" id="27342"/>
    <lineage>
        <taxon>Eukaryota</taxon>
        <taxon>Fungi</taxon>
        <taxon>Dikarya</taxon>
        <taxon>Basidiomycota</taxon>
        <taxon>Agaricomycotina</taxon>
        <taxon>Agaricomycetes</taxon>
        <taxon>Hymenochaetales</taxon>
        <taxon>Schizoporaceae</taxon>
        <taxon>Schizopora</taxon>
    </lineage>
</organism>
<feature type="transmembrane region" description="Helical" evidence="6">
    <location>
        <begin position="162"/>
        <end position="182"/>
    </location>
</feature>
<dbReference type="STRING" id="27342.A0A0H2S731"/>
<feature type="chain" id="PRO_5005202443" description="Mid2 domain-containing protein" evidence="7">
    <location>
        <begin position="28"/>
        <end position="415"/>
    </location>
</feature>
<gene>
    <name evidence="8" type="ORF">SCHPADRAFT_868244</name>
</gene>